<evidence type="ECO:0000313" key="3">
    <source>
        <dbReference type="EMBL" id="BDU49685.1"/>
    </source>
</evidence>
<dbReference type="Pfam" id="PF01075">
    <property type="entry name" value="Glyco_transf_9"/>
    <property type="match status" value="1"/>
</dbReference>
<dbReference type="Gene3D" id="3.40.50.2000">
    <property type="entry name" value="Glycogen Phosphorylase B"/>
    <property type="match status" value="2"/>
</dbReference>
<dbReference type="GO" id="GO:0009244">
    <property type="term" value="P:lipopolysaccharide core region biosynthetic process"/>
    <property type="evidence" value="ECO:0007669"/>
    <property type="project" value="TreeGrafter"/>
</dbReference>
<protein>
    <recommendedName>
        <fullName evidence="5">Lipopolysaccharide heptosyltransferase family protein</fullName>
    </recommendedName>
</protein>
<reference evidence="3 4" key="1">
    <citation type="submission" date="2022-11" db="EMBL/GenBank/DDBJ databases">
        <title>Haliovirga abyssi gen. nov., sp. nov., a mesophilic fermentative bacterium isolated from the Iheya North hydrothermal field and the proposal of Haliovirgaceae fam. nov.</title>
        <authorList>
            <person name="Miyazaki U."/>
            <person name="Tame A."/>
            <person name="Miyazaki J."/>
            <person name="Takai K."/>
            <person name="Sawayama S."/>
            <person name="Kitajima M."/>
            <person name="Okamoto A."/>
            <person name="Nakagawa S."/>
        </authorList>
    </citation>
    <scope>NUCLEOTIDE SEQUENCE [LARGE SCALE GENOMIC DNA]</scope>
    <source>
        <strain evidence="3 4">IC12</strain>
    </source>
</reference>
<sequence>MKRKLKIKELLFEILIFFFKRKKSNFNNKITKILVVRQDNRIGNMLFITPLLKLIFEVYNVKSDVLVGGRFYKIIDSNPNVNKTLVYNQKEFIKKPWKFIKFILEMRKVEYDIVIDCKNAFSFNNSMLTLISKGKIKLGFENNLSDKYLDFSINFDELLKENKHEYEYLAMLLLRFINENREIPKMEYYYSDKELDKKSYNIVIHIGGRGEKSLKANLINELVEEILKKEDKVAIIYGPNEIDKVNNIKNLKGVIKINPKSIDELAYYIEKSEWFITPDTGALHIASALNKNIIALFYNKTFDRYGPVTTGKSIVIKAFEKLDSEILNEIISFFRKVN</sequence>
<dbReference type="PANTHER" id="PTHR30160:SF1">
    <property type="entry name" value="LIPOPOLYSACCHARIDE 1,2-N-ACETYLGLUCOSAMINETRANSFERASE-RELATED"/>
    <property type="match status" value="1"/>
</dbReference>
<dbReference type="SUPFAM" id="SSF53756">
    <property type="entry name" value="UDP-Glycosyltransferase/glycogen phosphorylase"/>
    <property type="match status" value="1"/>
</dbReference>
<gene>
    <name evidence="3" type="ORF">HLVA_02540</name>
</gene>
<dbReference type="Proteomes" id="UP001321582">
    <property type="component" value="Chromosome"/>
</dbReference>
<dbReference type="EMBL" id="AP027059">
    <property type="protein sequence ID" value="BDU49685.1"/>
    <property type="molecule type" value="Genomic_DNA"/>
</dbReference>
<dbReference type="GO" id="GO:0005829">
    <property type="term" value="C:cytosol"/>
    <property type="evidence" value="ECO:0007669"/>
    <property type="project" value="TreeGrafter"/>
</dbReference>
<keyword evidence="4" id="KW-1185">Reference proteome</keyword>
<keyword evidence="1" id="KW-0328">Glycosyltransferase</keyword>
<evidence type="ECO:0000313" key="4">
    <source>
        <dbReference type="Proteomes" id="UP001321582"/>
    </source>
</evidence>
<evidence type="ECO:0000256" key="1">
    <source>
        <dbReference type="ARBA" id="ARBA00022676"/>
    </source>
</evidence>
<dbReference type="RefSeq" id="WP_307904631.1">
    <property type="nucleotide sequence ID" value="NZ_AP027059.1"/>
</dbReference>
<dbReference type="InterPro" id="IPR002201">
    <property type="entry name" value="Glyco_trans_9"/>
</dbReference>
<dbReference type="InterPro" id="IPR051199">
    <property type="entry name" value="LPS_LOS_Heptosyltrfase"/>
</dbReference>
<organism evidence="3 4">
    <name type="scientific">Haliovirga abyssi</name>
    <dbReference type="NCBI Taxonomy" id="2996794"/>
    <lineage>
        <taxon>Bacteria</taxon>
        <taxon>Fusobacteriati</taxon>
        <taxon>Fusobacteriota</taxon>
        <taxon>Fusobacteriia</taxon>
        <taxon>Fusobacteriales</taxon>
        <taxon>Haliovirgaceae</taxon>
        <taxon>Haliovirga</taxon>
    </lineage>
</organism>
<name>A0AAU9DWP3_9FUSO</name>
<dbReference type="GO" id="GO:0008713">
    <property type="term" value="F:ADP-heptose-lipopolysaccharide heptosyltransferase activity"/>
    <property type="evidence" value="ECO:0007669"/>
    <property type="project" value="TreeGrafter"/>
</dbReference>
<evidence type="ECO:0000256" key="2">
    <source>
        <dbReference type="ARBA" id="ARBA00022679"/>
    </source>
</evidence>
<proteinExistence type="predicted"/>
<accession>A0AAU9DWP3</accession>
<evidence type="ECO:0008006" key="5">
    <source>
        <dbReference type="Google" id="ProtNLM"/>
    </source>
</evidence>
<dbReference type="PANTHER" id="PTHR30160">
    <property type="entry name" value="TETRAACYLDISACCHARIDE 4'-KINASE-RELATED"/>
    <property type="match status" value="1"/>
</dbReference>
<dbReference type="KEGG" id="haby:HLVA_02540"/>
<dbReference type="CDD" id="cd03789">
    <property type="entry name" value="GT9_LPS_heptosyltransferase"/>
    <property type="match status" value="1"/>
</dbReference>
<dbReference type="AlphaFoldDB" id="A0AAU9DWP3"/>
<keyword evidence="2" id="KW-0808">Transferase</keyword>